<proteinExistence type="predicted"/>
<dbReference type="Proteomes" id="UP000812270">
    <property type="component" value="Unassembled WGS sequence"/>
</dbReference>
<sequence length="916" mass="104678">MKQTIVFLLLLGFVKFGFTQHYIIRGTVRDSSIKKGIENASVTVFRAKDSLLLSFTRTTPEGRFKIDSIFESQIFVMVYFPGYAEFVDTMDISKIDSTVSIFLSSKAKILQEIIVHQKIEWQRIKGDTIEYKADSFYVPVNASVEDLLKKLPGLKVNRLGTITSQGEAVNRVLVDGEEFFGNDPTLTTRNVRADMIDKVQVYDAKSNQRTTTAIDNGVRVKTINLKLKADKKDISFGKAKASVGTDAHYDNSLMANKFKDKKKLAIYGIHSNIGNTKLNSGDQNNYGDNLQLDLSGLTDDIFNKWNGQYSGNGHPTALSGGVHFNNKFDTDKQSINVNYKGSTLEVEGNKTTNALTLLPENQNRSLEVEKFRNDIQGHNINGKYELMIDSTSNLNVSFEGAISHKTTLSEYLSKTYRNDSILLNEGQRDRTTESGNESLFGNINWQKKLNKKGRWVSLDFKMGTRQINGDGYLSTLNKFYSDSSRQETFTEQTDQYKTLHYNQFYMDGKAEYTEPLGNDSYLLFNFKYTDTKSSSERNSYDKSSTGKYDQFNDSLSNNYSFFMSSKWGGIGYMLIKNKFYIISNFSLMDTHFRQQVVSKYENALERHFNFVIPSTEFSYSFSKQARMYYSYNGSVIPPTVQQIQPIVTNNDPLNVFVGNPLLKPAFKHLITGKYSNYKTIEHRNFLARASFGFVNNAITSKDEIDSLGRRIVQSINTNGNYNLSLYSEYEFIWEKPDFSIKPNIEVKKSKYSNIVNQAKNSTVRTSIEGGLDFYIAKDKLFEIDFNTSFLYVQSTSSLGKNNSFDFTTWHLQPDLSLFLPCKFRFDSDLDYYHRQQSVFGQVYNDIFIVNATLSKILTKNNALSIKLTVKDIFNNNRGIERSESTNAITQNTYDVIRRFGLISLQWDFSKSNKKVK</sequence>
<dbReference type="EMBL" id="JAHSPG010000004">
    <property type="protein sequence ID" value="MBV4357336.1"/>
    <property type="molecule type" value="Genomic_DNA"/>
</dbReference>
<keyword evidence="3" id="KW-1185">Reference proteome</keyword>
<gene>
    <name evidence="2" type="ORF">KTO63_09275</name>
</gene>
<evidence type="ECO:0000313" key="3">
    <source>
        <dbReference type="Proteomes" id="UP000812270"/>
    </source>
</evidence>
<protein>
    <submittedName>
        <fullName evidence="2">TonB-dependent receptor family protein</fullName>
    </submittedName>
</protein>
<dbReference type="RefSeq" id="WP_217790979.1">
    <property type="nucleotide sequence ID" value="NZ_JAHSPG010000004.1"/>
</dbReference>
<feature type="domain" description="Outer membrane protein beta-barrel" evidence="1">
    <location>
        <begin position="447"/>
        <end position="906"/>
    </location>
</feature>
<dbReference type="Pfam" id="PF14905">
    <property type="entry name" value="OMP_b-brl_3"/>
    <property type="match status" value="1"/>
</dbReference>
<evidence type="ECO:0000259" key="1">
    <source>
        <dbReference type="Pfam" id="PF14905"/>
    </source>
</evidence>
<organism evidence="2 3">
    <name type="scientific">Pinibacter aurantiacus</name>
    <dbReference type="NCBI Taxonomy" id="2851599"/>
    <lineage>
        <taxon>Bacteria</taxon>
        <taxon>Pseudomonadati</taxon>
        <taxon>Bacteroidota</taxon>
        <taxon>Chitinophagia</taxon>
        <taxon>Chitinophagales</taxon>
        <taxon>Chitinophagaceae</taxon>
        <taxon>Pinibacter</taxon>
    </lineage>
</organism>
<dbReference type="InterPro" id="IPR041700">
    <property type="entry name" value="OMP_b-brl_3"/>
</dbReference>
<reference evidence="2" key="1">
    <citation type="submission" date="2021-06" db="EMBL/GenBank/DDBJ databases">
        <authorList>
            <person name="Huq M.A."/>
        </authorList>
    </citation>
    <scope>NUCLEOTIDE SEQUENCE</scope>
    <source>
        <strain evidence="2">MAH-26</strain>
    </source>
</reference>
<name>A0A9E2S715_9BACT</name>
<dbReference type="AlphaFoldDB" id="A0A9E2S715"/>
<evidence type="ECO:0000313" key="2">
    <source>
        <dbReference type="EMBL" id="MBV4357336.1"/>
    </source>
</evidence>
<keyword evidence="2" id="KW-0675">Receptor</keyword>
<accession>A0A9E2S715</accession>
<comment type="caution">
    <text evidence="2">The sequence shown here is derived from an EMBL/GenBank/DDBJ whole genome shotgun (WGS) entry which is preliminary data.</text>
</comment>